<dbReference type="PROSITE" id="PS50088">
    <property type="entry name" value="ANK_REPEAT"/>
    <property type="match status" value="1"/>
</dbReference>
<dbReference type="KEGG" id="ccot:CCAX7_32330"/>
<dbReference type="Gene3D" id="1.25.40.20">
    <property type="entry name" value="Ankyrin repeat-containing domain"/>
    <property type="match status" value="1"/>
</dbReference>
<dbReference type="InterPro" id="IPR036770">
    <property type="entry name" value="Ankyrin_rpt-contain_sf"/>
</dbReference>
<dbReference type="InterPro" id="IPR002110">
    <property type="entry name" value="Ankyrin_rpt"/>
</dbReference>
<keyword evidence="2" id="KW-1185">Reference proteome</keyword>
<dbReference type="SUPFAM" id="SSF48403">
    <property type="entry name" value="Ankyrin repeat"/>
    <property type="match status" value="1"/>
</dbReference>
<gene>
    <name evidence="1" type="ORF">CCAX7_32330</name>
</gene>
<accession>A0A402D426</accession>
<sequence length="83" mass="9149">MWKWGTDPFAVDAEGKSVMHMAAMRGGPEIVRWRTGLGADVNAVEGDGSATPLHLAAAHAKRAEQADWRRQYRALGFSQKDRV</sequence>
<dbReference type="Proteomes" id="UP000287394">
    <property type="component" value="Chromosome"/>
</dbReference>
<reference evidence="1 2" key="1">
    <citation type="journal article" date="2019" name="Int. J. Syst. Evol. Microbiol.">
        <title>Capsulimonas corticalis gen. nov., sp. nov., an aerobic capsulated bacterium, of a novel bacterial order, Capsulimonadales ord. nov., of the class Armatimonadia of the phylum Armatimonadetes.</title>
        <authorList>
            <person name="Li J."/>
            <person name="Kudo C."/>
            <person name="Tonouchi A."/>
        </authorList>
    </citation>
    <scope>NUCLEOTIDE SEQUENCE [LARGE SCALE GENOMIC DNA]</scope>
    <source>
        <strain evidence="1 2">AX-7</strain>
    </source>
</reference>
<evidence type="ECO:0000313" key="1">
    <source>
        <dbReference type="EMBL" id="BDI31182.1"/>
    </source>
</evidence>
<evidence type="ECO:0000313" key="2">
    <source>
        <dbReference type="Proteomes" id="UP000287394"/>
    </source>
</evidence>
<dbReference type="AlphaFoldDB" id="A0A402D426"/>
<dbReference type="PROSITE" id="PS50297">
    <property type="entry name" value="ANK_REP_REGION"/>
    <property type="match status" value="1"/>
</dbReference>
<organism evidence="1 2">
    <name type="scientific">Capsulimonas corticalis</name>
    <dbReference type="NCBI Taxonomy" id="2219043"/>
    <lineage>
        <taxon>Bacteria</taxon>
        <taxon>Bacillati</taxon>
        <taxon>Armatimonadota</taxon>
        <taxon>Armatimonadia</taxon>
        <taxon>Capsulimonadales</taxon>
        <taxon>Capsulimonadaceae</taxon>
        <taxon>Capsulimonas</taxon>
    </lineage>
</organism>
<dbReference type="EMBL" id="AP025739">
    <property type="protein sequence ID" value="BDI31182.1"/>
    <property type="molecule type" value="Genomic_DNA"/>
</dbReference>
<protein>
    <submittedName>
        <fullName evidence="1">Uncharacterized protein</fullName>
    </submittedName>
</protein>
<dbReference type="RefSeq" id="WP_119324279.1">
    <property type="nucleotide sequence ID" value="NZ_AP025739.1"/>
</dbReference>
<proteinExistence type="predicted"/>
<name>A0A402D426_9BACT</name>